<dbReference type="AlphaFoldDB" id="A0A1E7WFA6"/>
<dbReference type="EMBL" id="LROM01000104">
    <property type="protein sequence ID" value="OEZ96909.1"/>
    <property type="molecule type" value="Genomic_DNA"/>
</dbReference>
<protein>
    <submittedName>
        <fullName evidence="2">Uncharacterized protein</fullName>
    </submittedName>
</protein>
<comment type="caution">
    <text evidence="2">The sequence shown here is derived from an EMBL/GenBank/DDBJ whole genome shotgun (WGS) entry which is preliminary data.</text>
</comment>
<sequence length="107" mass="10757">MRAQALVNLASGGAVDGQGDGPPMLPSPSSRPPLQQFSVRGVIDAVLHGPRGEANGVILTDGAIIYFRPDLVGVPLAPGQPFAAVGIGTRAAAGLAIEAISADPEQH</sequence>
<keyword evidence="3" id="KW-1185">Reference proteome</keyword>
<proteinExistence type="predicted"/>
<dbReference type="PATRIC" id="fig|762836.4.peg.3914"/>
<organism evidence="2 3">
    <name type="scientific">Duganella phyllosphaerae</name>
    <dbReference type="NCBI Taxonomy" id="762836"/>
    <lineage>
        <taxon>Bacteria</taxon>
        <taxon>Pseudomonadati</taxon>
        <taxon>Pseudomonadota</taxon>
        <taxon>Betaproteobacteria</taxon>
        <taxon>Burkholderiales</taxon>
        <taxon>Oxalobacteraceae</taxon>
        <taxon>Telluria group</taxon>
        <taxon>Duganella</taxon>
    </lineage>
</organism>
<name>A0A1E7WFA6_9BURK</name>
<accession>A0A1E7WFA6</accession>
<gene>
    <name evidence="2" type="ORF">DUPY_37940</name>
</gene>
<evidence type="ECO:0000313" key="2">
    <source>
        <dbReference type="EMBL" id="OEZ96909.1"/>
    </source>
</evidence>
<reference evidence="3" key="1">
    <citation type="journal article" date="2016" name="Front. Microbiol.">
        <title>Molecular Keys to the Janthinobacterium and Duganella spp. Interaction with the Plant Pathogen Fusarium graminearum.</title>
        <authorList>
            <person name="Haack F.S."/>
            <person name="Poehlein A."/>
            <person name="Kroger C."/>
            <person name="Voigt C.A."/>
            <person name="Piepenbring M."/>
            <person name="Bode H.B."/>
            <person name="Daniel R."/>
            <person name="Schafer W."/>
            <person name="Streit W.R."/>
        </authorList>
    </citation>
    <scope>NUCLEOTIDE SEQUENCE [LARGE SCALE GENOMIC DNA]</scope>
    <source>
        <strain evidence="3">T54</strain>
    </source>
</reference>
<feature type="region of interest" description="Disordered" evidence="1">
    <location>
        <begin position="10"/>
        <end position="32"/>
    </location>
</feature>
<evidence type="ECO:0000256" key="1">
    <source>
        <dbReference type="SAM" id="MobiDB-lite"/>
    </source>
</evidence>
<evidence type="ECO:0000313" key="3">
    <source>
        <dbReference type="Proteomes" id="UP000175989"/>
    </source>
</evidence>
<dbReference type="Proteomes" id="UP000175989">
    <property type="component" value="Unassembled WGS sequence"/>
</dbReference>